<evidence type="ECO:0000259" key="3">
    <source>
        <dbReference type="Pfam" id="PF00266"/>
    </source>
</evidence>
<evidence type="ECO:0000256" key="1">
    <source>
        <dbReference type="ARBA" id="ARBA00001933"/>
    </source>
</evidence>
<dbReference type="InterPro" id="IPR015422">
    <property type="entry name" value="PyrdxlP-dep_Trfase_small"/>
</dbReference>
<reference evidence="4" key="1">
    <citation type="submission" date="2018-06" db="EMBL/GenBank/DDBJ databases">
        <authorList>
            <person name="Zhirakovskaya E."/>
        </authorList>
    </citation>
    <scope>NUCLEOTIDE SEQUENCE</scope>
</reference>
<keyword evidence="2" id="KW-0663">Pyridoxal phosphate</keyword>
<name>A0A3B0SGW8_9ZZZZ</name>
<dbReference type="AlphaFoldDB" id="A0A3B0SGW8"/>
<keyword evidence="4" id="KW-0032">Aminotransferase</keyword>
<keyword evidence="4" id="KW-0808">Transferase</keyword>
<dbReference type="InterPro" id="IPR015421">
    <property type="entry name" value="PyrdxlP-dep_Trfase_major"/>
</dbReference>
<dbReference type="InterPro" id="IPR015424">
    <property type="entry name" value="PyrdxlP-dep_Trfase"/>
</dbReference>
<dbReference type="GO" id="GO:0008483">
    <property type="term" value="F:transaminase activity"/>
    <property type="evidence" value="ECO:0007669"/>
    <property type="project" value="UniProtKB-KW"/>
</dbReference>
<dbReference type="Pfam" id="PF00266">
    <property type="entry name" value="Aminotran_5"/>
    <property type="match status" value="1"/>
</dbReference>
<dbReference type="EMBL" id="UOEH01000471">
    <property type="protein sequence ID" value="VAW05461.1"/>
    <property type="molecule type" value="Genomic_DNA"/>
</dbReference>
<dbReference type="InterPro" id="IPR020578">
    <property type="entry name" value="Aminotrans_V_PyrdxlP_BS"/>
</dbReference>
<dbReference type="PROSITE" id="PS00595">
    <property type="entry name" value="AA_TRANSFER_CLASS_5"/>
    <property type="match status" value="1"/>
</dbReference>
<dbReference type="InterPro" id="IPR000192">
    <property type="entry name" value="Aminotrans_V_dom"/>
</dbReference>
<dbReference type="PANTHER" id="PTHR43586:SF24">
    <property type="entry name" value="BLR4730 PROTEIN"/>
    <property type="match status" value="1"/>
</dbReference>
<comment type="cofactor">
    <cofactor evidence="1">
        <name>pyridoxal 5'-phosphate</name>
        <dbReference type="ChEBI" id="CHEBI:597326"/>
    </cofactor>
</comment>
<organism evidence="4">
    <name type="scientific">hydrothermal vent metagenome</name>
    <dbReference type="NCBI Taxonomy" id="652676"/>
    <lineage>
        <taxon>unclassified sequences</taxon>
        <taxon>metagenomes</taxon>
        <taxon>ecological metagenomes</taxon>
    </lineage>
</organism>
<dbReference type="PANTHER" id="PTHR43586">
    <property type="entry name" value="CYSTEINE DESULFURASE"/>
    <property type="match status" value="1"/>
</dbReference>
<accession>A0A3B0SGW8</accession>
<dbReference type="Gene3D" id="3.40.640.10">
    <property type="entry name" value="Type I PLP-dependent aspartate aminotransferase-like (Major domain)"/>
    <property type="match status" value="1"/>
</dbReference>
<protein>
    <submittedName>
        <fullName evidence="4">Probable class-V aminotransferase</fullName>
    </submittedName>
</protein>
<feature type="domain" description="Aminotransferase class V" evidence="3">
    <location>
        <begin position="24"/>
        <end position="320"/>
    </location>
</feature>
<feature type="non-terminal residue" evidence="4">
    <location>
        <position position="325"/>
    </location>
</feature>
<sequence>MAFTMSDEWRRLRAETPGAERVVHFNNAGAALTPGPVVDAMQKHLQLEAEIGGYEAARERTDEISEIYTNVAAVIGASADNIALTANATDAYARALSSIAFKRGDVIVAAWSEYASNQIQLLSLEKRIGIRIVRAPALASGQTDLDALDAILKREQPRLVVAVHVNTSSGIVDDVAGIGGVCRRHDVLYMVDGCQSFGQMPIDVEHIACDFFSATSRKFLRGPRGAGLLYVSDRILSDGLEPMFLDLRGAELEDEQRYHPVQGAKRFEDWEFSYATLFGFGAAAAYATEIGLSRIEARLAEVNDYLRARLQRLTGWRVLDEGVGA</sequence>
<dbReference type="Gene3D" id="3.90.1150.10">
    <property type="entry name" value="Aspartate Aminotransferase, domain 1"/>
    <property type="match status" value="1"/>
</dbReference>
<gene>
    <name evidence="4" type="ORF">MNBD_ALPHA05-1673</name>
</gene>
<evidence type="ECO:0000313" key="4">
    <source>
        <dbReference type="EMBL" id="VAW05461.1"/>
    </source>
</evidence>
<dbReference type="SUPFAM" id="SSF53383">
    <property type="entry name" value="PLP-dependent transferases"/>
    <property type="match status" value="1"/>
</dbReference>
<proteinExistence type="predicted"/>
<evidence type="ECO:0000256" key="2">
    <source>
        <dbReference type="ARBA" id="ARBA00022898"/>
    </source>
</evidence>